<accession>A0ABR0YH07</accession>
<keyword evidence="2" id="KW-1185">Reference proteome</keyword>
<evidence type="ECO:0000313" key="1">
    <source>
        <dbReference type="EMBL" id="KAK6471896.1"/>
    </source>
</evidence>
<sequence length="204" mass="22882">MDASPATSLSFLYKNDPIYSLCAPDLMTASQAVNNNFIKEQKKLMQTLRRLDHQKLTRMRQLNEEKKQFAHLMKKKLAPTSRLLLHAPSGSSTVFTADRIIRTASSTNTSFTVSDSRKSTVKSSGRRQTSAKHLTPELHPTFRPDIQSGDNSLDAKTRKLKVSQAYFMSTIPLNTCKCGCSSNLLTRSESCLPVLQSHVCWEET</sequence>
<name>A0ABR0YH07_HUSHU</name>
<reference evidence="1 2" key="1">
    <citation type="submission" date="2021-05" db="EMBL/GenBank/DDBJ databases">
        <authorList>
            <person name="Zahm M."/>
            <person name="Klopp C."/>
            <person name="Cabau C."/>
            <person name="Kuhl H."/>
            <person name="Suciu R."/>
            <person name="Ciorpac M."/>
            <person name="Holostenco D."/>
            <person name="Gessner J."/>
            <person name="Wuertz S."/>
            <person name="Hohne C."/>
            <person name="Stock M."/>
            <person name="Gislard M."/>
            <person name="Lluch J."/>
            <person name="Milhes M."/>
            <person name="Lampietro C."/>
            <person name="Lopez Roques C."/>
            <person name="Donnadieu C."/>
            <person name="Du K."/>
            <person name="Schartl M."/>
            <person name="Guiguen Y."/>
        </authorList>
    </citation>
    <scope>NUCLEOTIDE SEQUENCE [LARGE SCALE GENOMIC DNA]</scope>
    <source>
        <strain evidence="1">Hh-F2</strain>
        <tissue evidence="1">Blood</tissue>
    </source>
</reference>
<organism evidence="1 2">
    <name type="scientific">Huso huso</name>
    <name type="common">Beluga</name>
    <name type="synonym">Acipenser huso</name>
    <dbReference type="NCBI Taxonomy" id="61971"/>
    <lineage>
        <taxon>Eukaryota</taxon>
        <taxon>Metazoa</taxon>
        <taxon>Chordata</taxon>
        <taxon>Craniata</taxon>
        <taxon>Vertebrata</taxon>
        <taxon>Euteleostomi</taxon>
        <taxon>Actinopterygii</taxon>
        <taxon>Chondrostei</taxon>
        <taxon>Acipenseriformes</taxon>
        <taxon>Acipenseridae</taxon>
        <taxon>Huso</taxon>
    </lineage>
</organism>
<dbReference type="EMBL" id="JAHFZB010000030">
    <property type="protein sequence ID" value="KAK6471896.1"/>
    <property type="molecule type" value="Genomic_DNA"/>
</dbReference>
<gene>
    <name evidence="1" type="ORF">HHUSO_G28872</name>
</gene>
<proteinExistence type="predicted"/>
<dbReference type="Proteomes" id="UP001369086">
    <property type="component" value="Unassembled WGS sequence"/>
</dbReference>
<evidence type="ECO:0000313" key="2">
    <source>
        <dbReference type="Proteomes" id="UP001369086"/>
    </source>
</evidence>
<comment type="caution">
    <text evidence="1">The sequence shown here is derived from an EMBL/GenBank/DDBJ whole genome shotgun (WGS) entry which is preliminary data.</text>
</comment>
<protein>
    <submittedName>
        <fullName evidence="1">Uncharacterized protein</fullName>
    </submittedName>
</protein>